<feature type="transmembrane region" description="Helical" evidence="1">
    <location>
        <begin position="233"/>
        <end position="249"/>
    </location>
</feature>
<protein>
    <submittedName>
        <fullName evidence="2">O-antigen polymerase</fullName>
    </submittedName>
</protein>
<evidence type="ECO:0000313" key="3">
    <source>
        <dbReference type="Proteomes" id="UP001357733"/>
    </source>
</evidence>
<feature type="transmembrane region" description="Helical" evidence="1">
    <location>
        <begin position="256"/>
        <end position="276"/>
    </location>
</feature>
<keyword evidence="1" id="KW-0472">Membrane</keyword>
<evidence type="ECO:0000256" key="1">
    <source>
        <dbReference type="SAM" id="Phobius"/>
    </source>
</evidence>
<feature type="transmembrane region" description="Helical" evidence="1">
    <location>
        <begin position="6"/>
        <end position="26"/>
    </location>
</feature>
<feature type="transmembrane region" description="Helical" evidence="1">
    <location>
        <begin position="210"/>
        <end position="227"/>
    </location>
</feature>
<comment type="caution">
    <text evidence="2">The sequence shown here is derived from an EMBL/GenBank/DDBJ whole genome shotgun (WGS) entry which is preliminary data.</text>
</comment>
<dbReference type="RefSeq" id="WP_324619372.1">
    <property type="nucleotide sequence ID" value="NZ_JAYKOT010000003.1"/>
</dbReference>
<dbReference type="NCBIfam" id="TIGR04370">
    <property type="entry name" value="glyco_rpt_poly"/>
    <property type="match status" value="1"/>
</dbReference>
<organism evidence="2 3">
    <name type="scientific">Citroniella saccharovorans</name>
    <dbReference type="NCBI Taxonomy" id="2053367"/>
    <lineage>
        <taxon>Bacteria</taxon>
        <taxon>Bacillati</taxon>
        <taxon>Bacillota</taxon>
        <taxon>Tissierellia</taxon>
        <taxon>Tissierellales</taxon>
        <taxon>Peptoniphilaceae</taxon>
        <taxon>Citroniella</taxon>
    </lineage>
</organism>
<name>A0AAW9MW68_9FIRM</name>
<accession>A0AAW9MW68</accession>
<feature type="transmembrane region" description="Helical" evidence="1">
    <location>
        <begin position="374"/>
        <end position="394"/>
    </location>
</feature>
<dbReference type="EMBL" id="JAYKOT010000003">
    <property type="protein sequence ID" value="MEB3429178.1"/>
    <property type="molecule type" value="Genomic_DNA"/>
</dbReference>
<keyword evidence="1" id="KW-0812">Transmembrane</keyword>
<feature type="transmembrane region" description="Helical" evidence="1">
    <location>
        <begin position="182"/>
        <end position="203"/>
    </location>
</feature>
<gene>
    <name evidence="2" type="ORF">VLK81_03925</name>
</gene>
<sequence>MNFNLINNLYLITGIVIVFLSTYFYVKAARTLNPLKIGPISGAFYFLLILSVIGTTFLMLGYSHQAMAFVRHPTSVVVAYFSTILLFLAFPIVSLIIFKIFRYDPIEHEEYLKKDTLIHKNSNIEFIALVIASLICLLAVLYTFLKIGINNSPILNLIKGTDSETLARLRIMAGNEFPGNQYIKNIFAVALTPFISFITYIYFRKTKKKKWLALFIIMFLASNLISFYNLQKAPIIIYWVSLILLGIYYGDKIPVILVAGLFVFAVIAIILMYRFIVGLSFDQIFSLDGPINRILFTTPSGYFLHIEIFTHRAGLLNGKSIPNPIHKIIFGDSEIIRSGKIVMQEVNFLGARAGTSGVYNGLFLGEAYANYGPVGLLISSIHVPILFALLNIIFNRIKKTPITIAMFTYFTMNFLMTLYGGYFDYVFSSIWTIIIIVSLAMTLFIKIGSKIKFFNKKQFK</sequence>
<dbReference type="AlphaFoldDB" id="A0AAW9MW68"/>
<feature type="transmembrane region" description="Helical" evidence="1">
    <location>
        <begin position="80"/>
        <end position="101"/>
    </location>
</feature>
<keyword evidence="1" id="KW-1133">Transmembrane helix</keyword>
<evidence type="ECO:0000313" key="2">
    <source>
        <dbReference type="EMBL" id="MEB3429178.1"/>
    </source>
</evidence>
<proteinExistence type="predicted"/>
<dbReference type="Proteomes" id="UP001357733">
    <property type="component" value="Unassembled WGS sequence"/>
</dbReference>
<feature type="transmembrane region" description="Helical" evidence="1">
    <location>
        <begin position="401"/>
        <end position="419"/>
    </location>
</feature>
<feature type="transmembrane region" description="Helical" evidence="1">
    <location>
        <begin position="425"/>
        <end position="447"/>
    </location>
</feature>
<keyword evidence="3" id="KW-1185">Reference proteome</keyword>
<feature type="transmembrane region" description="Helical" evidence="1">
    <location>
        <begin position="122"/>
        <end position="145"/>
    </location>
</feature>
<reference evidence="2 3" key="1">
    <citation type="submission" date="2024-01" db="EMBL/GenBank/DDBJ databases">
        <title>Complete genome sequence of Citroniella saccharovorans strain M6.X9, isolated from human fecal sample.</title>
        <authorList>
            <person name="Cheng G."/>
            <person name="Westerholm M."/>
            <person name="Schnurer A."/>
        </authorList>
    </citation>
    <scope>NUCLEOTIDE SEQUENCE [LARGE SCALE GENOMIC DNA]</scope>
    <source>
        <strain evidence="2 3">DSM 29873</strain>
    </source>
</reference>
<feature type="transmembrane region" description="Helical" evidence="1">
    <location>
        <begin position="38"/>
        <end position="60"/>
    </location>
</feature>